<dbReference type="SUPFAM" id="SSF54695">
    <property type="entry name" value="POZ domain"/>
    <property type="match status" value="1"/>
</dbReference>
<evidence type="ECO:0000259" key="2">
    <source>
        <dbReference type="PROSITE" id="PS50144"/>
    </source>
</evidence>
<organism evidence="3 4">
    <name type="scientific">Larinioides sclopetarius</name>
    <dbReference type="NCBI Taxonomy" id="280406"/>
    <lineage>
        <taxon>Eukaryota</taxon>
        <taxon>Metazoa</taxon>
        <taxon>Ecdysozoa</taxon>
        <taxon>Arthropoda</taxon>
        <taxon>Chelicerata</taxon>
        <taxon>Arachnida</taxon>
        <taxon>Araneae</taxon>
        <taxon>Araneomorphae</taxon>
        <taxon>Entelegynae</taxon>
        <taxon>Araneoidea</taxon>
        <taxon>Araneidae</taxon>
        <taxon>Larinioides</taxon>
    </lineage>
</organism>
<dbReference type="Pfam" id="PF00651">
    <property type="entry name" value="BTB"/>
    <property type="match status" value="1"/>
</dbReference>
<gene>
    <name evidence="3" type="ORF">LARSCL_LOCUS19048</name>
</gene>
<proteinExistence type="predicted"/>
<dbReference type="Pfam" id="PF22486">
    <property type="entry name" value="MATH_2"/>
    <property type="match status" value="1"/>
</dbReference>
<evidence type="ECO:0000313" key="4">
    <source>
        <dbReference type="Proteomes" id="UP001497382"/>
    </source>
</evidence>
<dbReference type="PANTHER" id="PTHR24413">
    <property type="entry name" value="SPECKLE-TYPE POZ PROTEIN"/>
    <property type="match status" value="1"/>
</dbReference>
<dbReference type="InterPro" id="IPR008974">
    <property type="entry name" value="TRAF-like"/>
</dbReference>
<protein>
    <recommendedName>
        <fullName evidence="5">Speckle-type POZ protein</fullName>
    </recommendedName>
</protein>
<evidence type="ECO:0000259" key="1">
    <source>
        <dbReference type="PROSITE" id="PS50097"/>
    </source>
</evidence>
<feature type="domain" description="BTB" evidence="1">
    <location>
        <begin position="334"/>
        <end position="401"/>
    </location>
</feature>
<comment type="caution">
    <text evidence="3">The sequence shown here is derived from an EMBL/GenBank/DDBJ whole genome shotgun (WGS) entry which is preliminary data.</text>
</comment>
<evidence type="ECO:0008006" key="5">
    <source>
        <dbReference type="Google" id="ProtNLM"/>
    </source>
</evidence>
<dbReference type="InterPro" id="IPR011333">
    <property type="entry name" value="SKP1/BTB/POZ_sf"/>
</dbReference>
<reference evidence="3 4" key="1">
    <citation type="submission" date="2024-04" db="EMBL/GenBank/DDBJ databases">
        <authorList>
            <person name="Rising A."/>
            <person name="Reimegard J."/>
            <person name="Sonavane S."/>
            <person name="Akerstrom W."/>
            <person name="Nylinder S."/>
            <person name="Hedman E."/>
            <person name="Kallberg Y."/>
        </authorList>
    </citation>
    <scope>NUCLEOTIDE SEQUENCE [LARGE SCALE GENOMIC DNA]</scope>
</reference>
<dbReference type="Gene3D" id="1.25.40.420">
    <property type="match status" value="1"/>
</dbReference>
<sequence>MAKGNEDETNGYALQWKIENISHCWLKTREHVPSPKFTADALEGTKWSLWLYPKGDETENNISFFLHRERDCSGPDNFEVNYQLAFLNKNGSILKEKTVLKRVFTKDERWGFYKFEVRERVFDFERETFLPGDTLAVQCMIWKKKDSPVKPKHLYARTVFKENRRSFVWRINEFSSLKSSLNNKFKDDLIDFDLFLNQEQDFEKKIFLCMNSFDESIKCLFIKTSMADSKGKKENCAIHEYFPKDLKKGVLFTRLFTDTFMRCLPIDILYLECEYVSLTTSLLYEYFSSRKTSLKLKNAAFESRTGNGIGKEDSLSSAELVKDLKSLYNDAICSDMELRTTTKTFPTHKSILSARSSVFRRMFTNDMKEKNSGQVCIDDLEDDTVYRMLIYMYTDSVENLQFESAYKLFIAADKYDILSLKSRCSSFLKENLCPENACDVLVLADLHNDDELKSVVQDYIMGKREEIFCSQQWKDFMNTHLKLAADIMYKKIYQG</sequence>
<dbReference type="Gene3D" id="3.30.710.10">
    <property type="entry name" value="Potassium Channel Kv1.1, Chain A"/>
    <property type="match status" value="1"/>
</dbReference>
<dbReference type="SUPFAM" id="SSF49599">
    <property type="entry name" value="TRAF domain-like"/>
    <property type="match status" value="1"/>
</dbReference>
<dbReference type="Gene3D" id="2.60.210.10">
    <property type="entry name" value="Apoptosis, Tumor Necrosis Factor Receptor Associated Protein 2, Chain A"/>
    <property type="match status" value="1"/>
</dbReference>
<dbReference type="SMART" id="SM00225">
    <property type="entry name" value="BTB"/>
    <property type="match status" value="1"/>
</dbReference>
<dbReference type="InterPro" id="IPR000210">
    <property type="entry name" value="BTB/POZ_dom"/>
</dbReference>
<dbReference type="AlphaFoldDB" id="A0AAV2BGL0"/>
<dbReference type="InterPro" id="IPR002083">
    <property type="entry name" value="MATH/TRAF_dom"/>
</dbReference>
<accession>A0AAV2BGL0</accession>
<dbReference type="EMBL" id="CAXIEN010000360">
    <property type="protein sequence ID" value="CAL1295010.1"/>
    <property type="molecule type" value="Genomic_DNA"/>
</dbReference>
<dbReference type="CDD" id="cd00121">
    <property type="entry name" value="MATH"/>
    <property type="match status" value="1"/>
</dbReference>
<dbReference type="PROSITE" id="PS50144">
    <property type="entry name" value="MATH"/>
    <property type="match status" value="1"/>
</dbReference>
<evidence type="ECO:0000313" key="3">
    <source>
        <dbReference type="EMBL" id="CAL1295010.1"/>
    </source>
</evidence>
<dbReference type="Proteomes" id="UP001497382">
    <property type="component" value="Unassembled WGS sequence"/>
</dbReference>
<name>A0AAV2BGL0_9ARAC</name>
<dbReference type="GO" id="GO:0030163">
    <property type="term" value="P:protein catabolic process"/>
    <property type="evidence" value="ECO:0007669"/>
    <property type="project" value="UniProtKB-ARBA"/>
</dbReference>
<feature type="domain" description="MATH" evidence="2">
    <location>
        <begin position="11"/>
        <end position="141"/>
    </location>
</feature>
<dbReference type="PROSITE" id="PS50097">
    <property type="entry name" value="BTB"/>
    <property type="match status" value="1"/>
</dbReference>
<keyword evidence="4" id="KW-1185">Reference proteome</keyword>